<gene>
    <name evidence="7" type="ORF">BN580_00173</name>
</gene>
<dbReference type="InterPro" id="IPR058574">
    <property type="entry name" value="DUF6079_6th"/>
</dbReference>
<dbReference type="InterPro" id="IPR058569">
    <property type="entry name" value="DUF6079_2nd"/>
</dbReference>
<evidence type="ECO:0000259" key="5">
    <source>
        <dbReference type="Pfam" id="PF26387"/>
    </source>
</evidence>
<organism evidence="7 8">
    <name type="scientific">Candidatus Colimorpha enterica</name>
    <dbReference type="NCBI Taxonomy" id="3083063"/>
    <lineage>
        <taxon>Bacteria</taxon>
        <taxon>Pseudomonadati</taxon>
        <taxon>Bacteroidota</taxon>
        <taxon>Bacteroidia</taxon>
        <taxon>Bacteroidales</taxon>
        <taxon>Candidatus Colimorpha</taxon>
    </lineage>
</organism>
<dbReference type="Pfam" id="PF26384">
    <property type="entry name" value="DUF6079_3rd"/>
    <property type="match status" value="1"/>
</dbReference>
<name>R6U371_9BACT</name>
<dbReference type="AlphaFoldDB" id="R6U371"/>
<evidence type="ECO:0000259" key="2">
    <source>
        <dbReference type="Pfam" id="PF26383"/>
    </source>
</evidence>
<dbReference type="Pfam" id="PF26388">
    <property type="entry name" value="DUF6079_6th"/>
    <property type="match status" value="1"/>
</dbReference>
<feature type="domain" description="DUF6079" evidence="3">
    <location>
        <begin position="475"/>
        <end position="674"/>
    </location>
</feature>
<evidence type="ECO:0000259" key="1">
    <source>
        <dbReference type="Pfam" id="PF19557"/>
    </source>
</evidence>
<feature type="domain" description="DUF6079" evidence="4">
    <location>
        <begin position="690"/>
        <end position="820"/>
    </location>
</feature>
<evidence type="ECO:0000259" key="4">
    <source>
        <dbReference type="Pfam" id="PF26385"/>
    </source>
</evidence>
<dbReference type="Pfam" id="PF26383">
    <property type="entry name" value="DUF6079_2nd"/>
    <property type="match status" value="1"/>
</dbReference>
<dbReference type="Pfam" id="PF19557">
    <property type="entry name" value="DUF6079_1st"/>
    <property type="match status" value="1"/>
</dbReference>
<dbReference type="InterPro" id="IPR058572">
    <property type="entry name" value="DUF6079_4th"/>
</dbReference>
<evidence type="ECO:0000313" key="7">
    <source>
        <dbReference type="EMBL" id="CDC76539.1"/>
    </source>
</evidence>
<feature type="domain" description="DUF6079" evidence="2">
    <location>
        <begin position="264"/>
        <end position="470"/>
    </location>
</feature>
<dbReference type="InterPro" id="IPR027417">
    <property type="entry name" value="P-loop_NTPase"/>
</dbReference>
<dbReference type="InterPro" id="IPR045725">
    <property type="entry name" value="DUF6079_N"/>
</dbReference>
<dbReference type="SUPFAM" id="SSF52540">
    <property type="entry name" value="P-loop containing nucleoside triphosphate hydrolases"/>
    <property type="match status" value="1"/>
</dbReference>
<proteinExistence type="predicted"/>
<dbReference type="Pfam" id="PF26385">
    <property type="entry name" value="DUF6079_4th"/>
    <property type="match status" value="1"/>
</dbReference>
<dbReference type="InterPro" id="IPR058573">
    <property type="entry name" value="DUF6079_5th"/>
</dbReference>
<comment type="caution">
    <text evidence="7">The sequence shown here is derived from an EMBL/GenBank/DDBJ whole genome shotgun (WGS) entry which is preliminary data.</text>
</comment>
<feature type="domain" description="DUF6079" evidence="5">
    <location>
        <begin position="826"/>
        <end position="1020"/>
    </location>
</feature>
<dbReference type="InterPro" id="IPR058571">
    <property type="entry name" value="DUF6079_3rd"/>
</dbReference>
<dbReference type="STRING" id="1263015.BN580_00173"/>
<accession>R6U371</accession>
<evidence type="ECO:0000259" key="6">
    <source>
        <dbReference type="Pfam" id="PF26388"/>
    </source>
</evidence>
<evidence type="ECO:0000313" key="8">
    <source>
        <dbReference type="Proteomes" id="UP000017938"/>
    </source>
</evidence>
<evidence type="ECO:0000259" key="3">
    <source>
        <dbReference type="Pfam" id="PF26384"/>
    </source>
</evidence>
<dbReference type="Pfam" id="PF26387">
    <property type="entry name" value="DUF6079_5th"/>
    <property type="match status" value="1"/>
</dbReference>
<dbReference type="Proteomes" id="UP000017938">
    <property type="component" value="Unassembled WGS sequence"/>
</dbReference>
<reference evidence="7" key="1">
    <citation type="submission" date="2012-11" db="EMBL/GenBank/DDBJ databases">
        <title>Dependencies among metagenomic species, viruses, plasmids and units of genetic variation.</title>
        <authorList>
            <person name="Nielsen H.B."/>
            <person name="Almeida M."/>
            <person name="Juncker A.S."/>
            <person name="Rasmussen S."/>
            <person name="Li J."/>
            <person name="Sunagawa S."/>
            <person name="Plichta D."/>
            <person name="Gautier L."/>
            <person name="Le Chatelier E."/>
            <person name="Peletier E."/>
            <person name="Bonde I."/>
            <person name="Nielsen T."/>
            <person name="Manichanh C."/>
            <person name="Arumugam M."/>
            <person name="Batto J."/>
            <person name="Santos M.B.Q.D."/>
            <person name="Blom N."/>
            <person name="Borruel N."/>
            <person name="Burgdorf K.S."/>
            <person name="Boumezbeur F."/>
            <person name="Casellas F."/>
            <person name="Dore J."/>
            <person name="Guarner F."/>
            <person name="Hansen T."/>
            <person name="Hildebrand F."/>
            <person name="Kaas R.S."/>
            <person name="Kennedy S."/>
            <person name="Kristiansen K."/>
            <person name="Kultima J.R."/>
            <person name="Leonard P."/>
            <person name="Levenez F."/>
            <person name="Lund O."/>
            <person name="Moumen B."/>
            <person name="Le Paslier D."/>
            <person name="Pons N."/>
            <person name="Pedersen O."/>
            <person name="Prifti E."/>
            <person name="Qin J."/>
            <person name="Raes J."/>
            <person name="Tap J."/>
            <person name="Tims S."/>
            <person name="Ussery D.W."/>
            <person name="Yamada T."/>
            <person name="MetaHit consortium"/>
            <person name="Renault P."/>
            <person name="Sicheritz-Ponten T."/>
            <person name="Bork P."/>
            <person name="Wang J."/>
            <person name="Brunak S."/>
            <person name="Ehrlich S.D."/>
        </authorList>
    </citation>
    <scope>NUCLEOTIDE SEQUENCE [LARGE SCALE GENOMIC DNA]</scope>
</reference>
<protein>
    <recommendedName>
        <fullName evidence="9">Exonuclease SbcC</fullName>
    </recommendedName>
</protein>
<feature type="domain" description="DUF6079" evidence="1">
    <location>
        <begin position="21"/>
        <end position="248"/>
    </location>
</feature>
<dbReference type="EMBL" id="CBFW010000379">
    <property type="protein sequence ID" value="CDC76539.1"/>
    <property type="molecule type" value="Genomic_DNA"/>
</dbReference>
<sequence>MKYSELISFNPIEDVIQLITADDADKAREYVKTYVMSDAMADSLQAPVIDQLQMDEVVDNKGVLVVGNYGTGKSHLMSVISAIAKDADNLQYLQNKKFAKNMEPIAGKFEVLRIEIGGVTMSLREILFGFIQEDFDARGIDYDVPDFDTVKDNKKLIKDMMMAFNDKYPDKGYLIVVDEFLSYLTSRDERAIVLDLEFFRALGEMCSKSNLRVIFGVQEKVFDNPRFSFVSDTLMHVKDRFTQIIITKEATSYVVSERILKKTPEQKALIRAHLEKFCNLYTGMSSKLDEFVDLYPIHPAYIDVFNKIYLIENRHILKNISLTIKDIFNTDVPSDAPGIISFDNYWTAIKSNGLLRSDITISRVVNASQQLEGIINTSFPKPAYKPLAIKIIYALSVHRLTTNGLDVQFGLTAENLKDDLCLYLMMPEQDADFLLGVVKATLRDIMTTVSGQFIICNEANNQYYIDVDKVVDYDEKIKQKASLMADGELNRYFYQVVYSCLEWDKKQYVSGFNIYEHDLNWDSHNIFREGYLFMGLPGERSTAQPERDFYLHIMPPYGNSGASRQDLEDEVYFYFKSSNEFHETISLYAASCSLADISEGKDKDAYLAKANILRKKLVKYLSENKNTCFDVVYNKERKQLIEVLKGRYNRDLTFNDTIDLAASICLDGYFNKIYPDCPVMKTKITRKNMADNARAAFDHFAGRKTQQSTAMLQSFGILDGDKIRPEGSKFASYYIDKVKALPQQGVLNFSDMFEQQGLYWQIDKKFKVWHIFTPIIFLSMVYAGYAVITLKNGETITASSLDKVPKTNVMDLYEFKYLSKPAQISMAELKKLFDVLDINPALLDNPNDREKGVEALLKAAQELCNNSVLLERKLNDGFELWGEPLANQQQIQMMRNACTAVKNEFSNYGARFNTPAKLNNFSLTSEEVDEFAKKIALLKLIPEYITFKAECSAVVTYISSIEFIDLGAALKSEIENAKASFRSIRDDIMDGVTGEAAAQKVSAELEKIKDKYIEIYFEEHKKKRLGIEDAKRRGKVQESLALSNLRKLRTIEILSSAKLGEIENDLASLKVCYDLTPAEMKTNHICPHCHFSLADKAKNVYGQLDNLEDRIDALLAEWTKQLMDTITDPLVLSQKEYLSAQQAKAIDDFVSSGTLPQRVDDFFVKSIQALLKNYEPVVIEVEDLVQKLDELPPLDETTFKAKLNDIISAYTKGKDSATLRIVVKRRESEE</sequence>
<evidence type="ECO:0008006" key="9">
    <source>
        <dbReference type="Google" id="ProtNLM"/>
    </source>
</evidence>
<feature type="domain" description="DUF6079" evidence="6">
    <location>
        <begin position="1029"/>
        <end position="1116"/>
    </location>
</feature>